<protein>
    <submittedName>
        <fullName evidence="1">Uncharacterized protein</fullName>
    </submittedName>
</protein>
<reference evidence="1" key="1">
    <citation type="submission" date="2014-09" db="EMBL/GenBank/DDBJ databases">
        <authorList>
            <person name="Magalhaes I.L.F."/>
            <person name="Oliveira U."/>
            <person name="Santos F.R."/>
            <person name="Vidigal T.H.D.A."/>
            <person name="Brescovit A.D."/>
            <person name="Santos A.J."/>
        </authorList>
    </citation>
    <scope>NUCLEOTIDE SEQUENCE</scope>
    <source>
        <tissue evidence="1">Shoot tissue taken approximately 20 cm above the soil surface</tissue>
    </source>
</reference>
<proteinExistence type="predicted"/>
<name>A0A0A9BJ71_ARUDO</name>
<evidence type="ECO:0000313" key="1">
    <source>
        <dbReference type="EMBL" id="JAD64009.1"/>
    </source>
</evidence>
<dbReference type="AlphaFoldDB" id="A0A0A9BJ71"/>
<dbReference type="EMBL" id="GBRH01233886">
    <property type="protein sequence ID" value="JAD64009.1"/>
    <property type="molecule type" value="Transcribed_RNA"/>
</dbReference>
<accession>A0A0A9BJ71</accession>
<organism evidence="1">
    <name type="scientific">Arundo donax</name>
    <name type="common">Giant reed</name>
    <name type="synonym">Donax arundinaceus</name>
    <dbReference type="NCBI Taxonomy" id="35708"/>
    <lineage>
        <taxon>Eukaryota</taxon>
        <taxon>Viridiplantae</taxon>
        <taxon>Streptophyta</taxon>
        <taxon>Embryophyta</taxon>
        <taxon>Tracheophyta</taxon>
        <taxon>Spermatophyta</taxon>
        <taxon>Magnoliopsida</taxon>
        <taxon>Liliopsida</taxon>
        <taxon>Poales</taxon>
        <taxon>Poaceae</taxon>
        <taxon>PACMAD clade</taxon>
        <taxon>Arundinoideae</taxon>
        <taxon>Arundineae</taxon>
        <taxon>Arundo</taxon>
    </lineage>
</organism>
<sequence>MGSFKGIEQGRLVMLCIQK</sequence>
<reference evidence="1" key="2">
    <citation type="journal article" date="2015" name="Data Brief">
        <title>Shoot transcriptome of the giant reed, Arundo donax.</title>
        <authorList>
            <person name="Barrero R.A."/>
            <person name="Guerrero F.D."/>
            <person name="Moolhuijzen P."/>
            <person name="Goolsby J.A."/>
            <person name="Tidwell J."/>
            <person name="Bellgard S.E."/>
            <person name="Bellgard M.I."/>
        </authorList>
    </citation>
    <scope>NUCLEOTIDE SEQUENCE</scope>
    <source>
        <tissue evidence="1">Shoot tissue taken approximately 20 cm above the soil surface</tissue>
    </source>
</reference>